<evidence type="ECO:0000313" key="2">
    <source>
        <dbReference type="Proteomes" id="UP000238916"/>
    </source>
</evidence>
<evidence type="ECO:0008006" key="3">
    <source>
        <dbReference type="Google" id="ProtNLM"/>
    </source>
</evidence>
<dbReference type="EMBL" id="OMOF01000708">
    <property type="protein sequence ID" value="SPF54114.1"/>
    <property type="molecule type" value="Genomic_DNA"/>
</dbReference>
<evidence type="ECO:0000313" key="1">
    <source>
        <dbReference type="EMBL" id="SPF54114.1"/>
    </source>
</evidence>
<dbReference type="Proteomes" id="UP000238916">
    <property type="component" value="Unassembled WGS sequence"/>
</dbReference>
<dbReference type="InterPro" id="IPR021133">
    <property type="entry name" value="HEAT_type_2"/>
</dbReference>
<dbReference type="AlphaFoldDB" id="A0A2U3LQL1"/>
<dbReference type="InterPro" id="IPR016024">
    <property type="entry name" value="ARM-type_fold"/>
</dbReference>
<proteinExistence type="predicted"/>
<accession>A0A2U3LQL1</accession>
<dbReference type="Gene3D" id="1.25.40.290">
    <property type="entry name" value="ARM repeat domains"/>
    <property type="match status" value="1"/>
</dbReference>
<organism evidence="1 2">
    <name type="scientific">Candidatus Desulfosporosinus infrequens</name>
    <dbReference type="NCBI Taxonomy" id="2043169"/>
    <lineage>
        <taxon>Bacteria</taxon>
        <taxon>Bacillati</taxon>
        <taxon>Bacillota</taxon>
        <taxon>Clostridia</taxon>
        <taxon>Eubacteriales</taxon>
        <taxon>Desulfitobacteriaceae</taxon>
        <taxon>Desulfosporosinus</taxon>
    </lineage>
</organism>
<dbReference type="SUPFAM" id="SSF48371">
    <property type="entry name" value="ARM repeat"/>
    <property type="match status" value="1"/>
</dbReference>
<dbReference type="OrthoDB" id="9797162at2"/>
<dbReference type="PROSITE" id="PS50077">
    <property type="entry name" value="HEAT_REPEAT"/>
    <property type="match status" value="1"/>
</dbReference>
<name>A0A2U3LQL1_9FIRM</name>
<reference evidence="2" key="1">
    <citation type="submission" date="2018-02" db="EMBL/GenBank/DDBJ databases">
        <authorList>
            <person name="Hausmann B."/>
        </authorList>
    </citation>
    <scope>NUCLEOTIDE SEQUENCE [LARGE SCALE GENOMIC DNA]</scope>
    <source>
        <strain evidence="2">Peat soil MAG SbF1</strain>
    </source>
</reference>
<sequence>MAEALKAMYNQEFLRCFGEKVHSVYNPFDMEGFVAAAMDETWDGLELKARMRRITETLRTYLPIRYKEALRVLFAMDETCIGFPYLFFPDFIAVFGQEEEHWELSMKALERFTQRSSSEFAIRSFLMNDPERVMCQMRIWSQHPSEHVRRLASEGCRPRLPWGVSLPMFKSDPTPVIPVLERLKADPSLYVRKSVANNLNDIAKDHPSVVLETAHRWKGVCPHTDWILRQGCRTLIRKADPEAMELFGYANPNAVASLVTGASFSVLPSRLAIGESCDLQYEFCIREGDPVHIRIEYGIDFVKARGHTSRKLFLLSDKTVSGGTRLTGSRTHNWSNLTTRHHYPGEHRVGLLVNGREVASVILVLCSSD</sequence>
<gene>
    <name evidence="1" type="ORF">SBF1_7360005</name>
</gene>
<protein>
    <recommendedName>
        <fullName evidence="3">DNA alkylation repair enzyme</fullName>
    </recommendedName>
</protein>